<accession>A0A8J5CNU5</accession>
<dbReference type="SMART" id="SM00082">
    <property type="entry name" value="LRRCT"/>
    <property type="match status" value="1"/>
</dbReference>
<dbReference type="FunFam" id="3.80.10.10:FF:000770">
    <property type="entry name" value="Uncharacterized protein"/>
    <property type="match status" value="1"/>
</dbReference>
<feature type="region of interest" description="Disordered" evidence="5">
    <location>
        <begin position="668"/>
        <end position="735"/>
    </location>
</feature>
<dbReference type="PANTHER" id="PTHR45712:SF29">
    <property type="entry name" value="INSULIN-LIKE GROWTH FACTOR-BINDING PROTEIN ACID LABILE SUBUNIT"/>
    <property type="match status" value="1"/>
</dbReference>
<keyword evidence="6" id="KW-0812">Transmembrane</keyword>
<dbReference type="Proteomes" id="UP000770661">
    <property type="component" value="Unassembled WGS sequence"/>
</dbReference>
<dbReference type="Pfam" id="PF13855">
    <property type="entry name" value="LRR_8"/>
    <property type="match status" value="4"/>
</dbReference>
<evidence type="ECO:0000256" key="6">
    <source>
        <dbReference type="SAM" id="Phobius"/>
    </source>
</evidence>
<evidence type="ECO:0000256" key="5">
    <source>
        <dbReference type="SAM" id="MobiDB-lite"/>
    </source>
</evidence>
<evidence type="ECO:0000313" key="8">
    <source>
        <dbReference type="EMBL" id="KAG0716700.1"/>
    </source>
</evidence>
<keyword evidence="6" id="KW-1133">Transmembrane helix</keyword>
<dbReference type="InterPro" id="IPR000483">
    <property type="entry name" value="Cys-rich_flank_reg_C"/>
</dbReference>
<organism evidence="8 9">
    <name type="scientific">Chionoecetes opilio</name>
    <name type="common">Atlantic snow crab</name>
    <name type="synonym">Cancer opilio</name>
    <dbReference type="NCBI Taxonomy" id="41210"/>
    <lineage>
        <taxon>Eukaryota</taxon>
        <taxon>Metazoa</taxon>
        <taxon>Ecdysozoa</taxon>
        <taxon>Arthropoda</taxon>
        <taxon>Crustacea</taxon>
        <taxon>Multicrustacea</taxon>
        <taxon>Malacostraca</taxon>
        <taxon>Eumalacostraca</taxon>
        <taxon>Eucarida</taxon>
        <taxon>Decapoda</taxon>
        <taxon>Pleocyemata</taxon>
        <taxon>Brachyura</taxon>
        <taxon>Eubrachyura</taxon>
        <taxon>Majoidea</taxon>
        <taxon>Majidae</taxon>
        <taxon>Chionoecetes</taxon>
    </lineage>
</organism>
<dbReference type="InterPro" id="IPR050333">
    <property type="entry name" value="SLRP"/>
</dbReference>
<dbReference type="Gene3D" id="3.80.10.10">
    <property type="entry name" value="Ribonuclease Inhibitor"/>
    <property type="match status" value="2"/>
</dbReference>
<dbReference type="PROSITE" id="PS51450">
    <property type="entry name" value="LRR"/>
    <property type="match status" value="1"/>
</dbReference>
<comment type="caution">
    <text evidence="8">The sequence shown here is derived from an EMBL/GenBank/DDBJ whole genome shotgun (WGS) entry which is preliminary data.</text>
</comment>
<feature type="compositionally biased region" description="Low complexity" evidence="5">
    <location>
        <begin position="675"/>
        <end position="685"/>
    </location>
</feature>
<dbReference type="InterPro" id="IPR001611">
    <property type="entry name" value="Leu-rich_rpt"/>
</dbReference>
<evidence type="ECO:0000256" key="1">
    <source>
        <dbReference type="ARBA" id="ARBA00022614"/>
    </source>
</evidence>
<sequence>MCTLAGQGCAALLEVDALGLNADKVIMPNLHGSFKGHSQCLEAAGGRSGERGGTRNSPPMVHAAGSRTPRSARRELTVSLYMRTLLKIMSSACASACCCEARRRGPQDSWWRAAGRCWRVYGVVAYAVMLCALPAATEGFCPTGCVCNYSSMFVSCKGAGLDGVPILLNPRVQDLRLHNNNIRTLAQSLVFYRDLRFLDLSGNDLDSLGGNNFMEQRKLQELRLGHNKLQSVEAKALRGLQGLQKLALHHNVITHLEDGAFEGAGNLTELDLSHNRLRAVGAAGVRGLMALDRLDLSGNRLNRVPGGGLTNIIALRHLNLTRNLISQVPPRAFGGFPALASLVLDRNNISIIAPAGFEAVTELRRLSLADNRLLAVPSSSLAALHRLQHLDISGNLFESLPVDCFRGLGSLESLRVSRCPRLNTVSGEAFLSAGSLHTLQLSHNPRLGALPPAALASMLALRHLDLSACGLRTLTPTQVPLRNLRSLRLAGNPLTCNCSLVWFSRLVADPNASIVLDQPTCASPPALYGVSLSGLDGDQVGCQSYLGFWAAVGGVCVALLVLLTVCVLLAFCWRRRRRRKKKRRSEDDKGCWEDPFLPDGRLSVSRLPSRPLNGIPTHSTLSPLTRLGSPPRLPPTHPLHHHLHHQGCLQQCPYAALHPLYRPLLHPDYGDRGRLSPPTTPSSLTTPPPLPLSDPPNWYATIGGGDGGEDSGRESRPPTPLDSTSSPRKVPVTYV</sequence>
<feature type="region of interest" description="Disordered" evidence="5">
    <location>
        <begin position="44"/>
        <end position="68"/>
    </location>
</feature>
<feature type="domain" description="LRRCT" evidence="7">
    <location>
        <begin position="492"/>
        <end position="543"/>
    </location>
</feature>
<gene>
    <name evidence="8" type="primary">IGFALS_0</name>
    <name evidence="8" type="ORF">GWK47_009097</name>
</gene>
<dbReference type="InterPro" id="IPR032675">
    <property type="entry name" value="LRR_dom_sf"/>
</dbReference>
<evidence type="ECO:0000313" key="9">
    <source>
        <dbReference type="Proteomes" id="UP000770661"/>
    </source>
</evidence>
<reference evidence="8" key="1">
    <citation type="submission" date="2020-07" db="EMBL/GenBank/DDBJ databases">
        <title>The High-quality genome of the commercially important snow crab, Chionoecetes opilio.</title>
        <authorList>
            <person name="Jeong J.-H."/>
            <person name="Ryu S."/>
        </authorList>
    </citation>
    <scope>NUCLEOTIDE SEQUENCE</scope>
    <source>
        <strain evidence="8">MADBK_172401_WGS</strain>
        <tissue evidence="8">Digestive gland</tissue>
    </source>
</reference>
<evidence type="ECO:0000256" key="4">
    <source>
        <dbReference type="ARBA" id="ARBA00023180"/>
    </source>
</evidence>
<keyword evidence="4" id="KW-0325">Glycoprotein</keyword>
<protein>
    <submittedName>
        <fullName evidence="8">Insulin-like growth factor-binding protein complex acid labile subunit</fullName>
    </submittedName>
</protein>
<dbReference type="OrthoDB" id="1055097at2759"/>
<evidence type="ECO:0000259" key="7">
    <source>
        <dbReference type="SMART" id="SM00082"/>
    </source>
</evidence>
<dbReference type="SUPFAM" id="SSF52058">
    <property type="entry name" value="L domain-like"/>
    <property type="match status" value="1"/>
</dbReference>
<name>A0A8J5CNU5_CHIOP</name>
<feature type="transmembrane region" description="Helical" evidence="6">
    <location>
        <begin position="548"/>
        <end position="573"/>
    </location>
</feature>
<evidence type="ECO:0000256" key="3">
    <source>
        <dbReference type="ARBA" id="ARBA00022737"/>
    </source>
</evidence>
<dbReference type="GO" id="GO:0005615">
    <property type="term" value="C:extracellular space"/>
    <property type="evidence" value="ECO:0007669"/>
    <property type="project" value="TreeGrafter"/>
</dbReference>
<dbReference type="SMART" id="SM00369">
    <property type="entry name" value="LRR_TYP"/>
    <property type="match status" value="11"/>
</dbReference>
<keyword evidence="6" id="KW-0472">Membrane</keyword>
<feature type="region of interest" description="Disordered" evidence="5">
    <location>
        <begin position="607"/>
        <end position="640"/>
    </location>
</feature>
<dbReference type="InterPro" id="IPR003591">
    <property type="entry name" value="Leu-rich_rpt_typical-subtyp"/>
</dbReference>
<dbReference type="PRINTS" id="PR00019">
    <property type="entry name" value="LEURICHRPT"/>
</dbReference>
<proteinExistence type="predicted"/>
<keyword evidence="9" id="KW-1185">Reference proteome</keyword>
<dbReference type="EMBL" id="JACEEZ010018658">
    <property type="protein sequence ID" value="KAG0716700.1"/>
    <property type="molecule type" value="Genomic_DNA"/>
</dbReference>
<keyword evidence="3" id="KW-0677">Repeat</keyword>
<keyword evidence="2" id="KW-0732">Signal</keyword>
<dbReference type="AlphaFoldDB" id="A0A8J5CNU5"/>
<keyword evidence="1" id="KW-0433">Leucine-rich repeat</keyword>
<evidence type="ECO:0000256" key="2">
    <source>
        <dbReference type="ARBA" id="ARBA00022729"/>
    </source>
</evidence>
<dbReference type="PANTHER" id="PTHR45712">
    <property type="entry name" value="AGAP008170-PA"/>
    <property type="match status" value="1"/>
</dbReference>